<proteinExistence type="predicted"/>
<name>A0A8H6ZB06_9AGAR</name>
<dbReference type="InterPro" id="IPR026913">
    <property type="entry name" value="METTL24"/>
</dbReference>
<dbReference type="Proteomes" id="UP000623467">
    <property type="component" value="Unassembled WGS sequence"/>
</dbReference>
<dbReference type="EMBL" id="JACAZH010000002">
    <property type="protein sequence ID" value="KAF7375768.1"/>
    <property type="molecule type" value="Genomic_DNA"/>
</dbReference>
<dbReference type="GO" id="GO:0016829">
    <property type="term" value="F:lyase activity"/>
    <property type="evidence" value="ECO:0007669"/>
    <property type="project" value="UniProtKB-KW"/>
</dbReference>
<keyword evidence="2" id="KW-1185">Reference proteome</keyword>
<evidence type="ECO:0000313" key="1">
    <source>
        <dbReference type="EMBL" id="KAF7375768.1"/>
    </source>
</evidence>
<accession>A0A8H6ZB06</accession>
<evidence type="ECO:0000313" key="2">
    <source>
        <dbReference type="Proteomes" id="UP000623467"/>
    </source>
</evidence>
<comment type="caution">
    <text evidence="1">The sequence shown here is derived from an EMBL/GenBank/DDBJ whole genome shotgun (WGS) entry which is preliminary data.</text>
</comment>
<dbReference type="AlphaFoldDB" id="A0A8H6ZB06"/>
<protein>
    <submittedName>
        <fullName evidence="1">Lactoylglutathione lyase</fullName>
    </submittedName>
</protein>
<dbReference type="OrthoDB" id="10006218at2759"/>
<keyword evidence="1" id="KW-0456">Lyase</keyword>
<gene>
    <name evidence="1" type="ORF">MSAN_00466400</name>
</gene>
<dbReference type="PANTHER" id="PTHR32026">
    <property type="entry name" value="METHYLTRANSFERASE-LIKE PROTEIN 24"/>
    <property type="match status" value="1"/>
</dbReference>
<dbReference type="PANTHER" id="PTHR32026:SF10">
    <property type="entry name" value="METHYLTRANSFERASE-LIKE PROTEIN 24-RELATED"/>
    <property type="match status" value="1"/>
</dbReference>
<organism evidence="1 2">
    <name type="scientific">Mycena sanguinolenta</name>
    <dbReference type="NCBI Taxonomy" id="230812"/>
    <lineage>
        <taxon>Eukaryota</taxon>
        <taxon>Fungi</taxon>
        <taxon>Dikarya</taxon>
        <taxon>Basidiomycota</taxon>
        <taxon>Agaricomycotina</taxon>
        <taxon>Agaricomycetes</taxon>
        <taxon>Agaricomycetidae</taxon>
        <taxon>Agaricales</taxon>
        <taxon>Marasmiineae</taxon>
        <taxon>Mycenaceae</taxon>
        <taxon>Mycena</taxon>
    </lineage>
</organism>
<reference evidence="1" key="1">
    <citation type="submission" date="2020-05" db="EMBL/GenBank/DDBJ databases">
        <title>Mycena genomes resolve the evolution of fungal bioluminescence.</title>
        <authorList>
            <person name="Tsai I.J."/>
        </authorList>
    </citation>
    <scope>NUCLEOTIDE SEQUENCE</scope>
    <source>
        <strain evidence="1">160909Yilan</strain>
    </source>
</reference>
<sequence>MRAQIAAATFPAPPSQSASDKLRALQPSHSSVCIASASATNHPNCVIYSMEIGGAGQSASSFDFEREVLRLREAAELYFLDPSVSEWPELRVDHDTEVSSRAHFLPYKIGAIDIDAAYPSLQRIMQELGHPFVDILTISINGSALAALTTGIESSFQGQPLPFGQMQIEIHIDSGADYTETSLNSTNGGPSSTRRACARSGTESSMCLTRMRRSRGRGRLFNGLS</sequence>